<feature type="chain" id="PRO_5012857899" description="Ig-like domain-containing protein" evidence="1">
    <location>
        <begin position="24"/>
        <end position="297"/>
    </location>
</feature>
<reference evidence="2 3" key="1">
    <citation type="submission" date="2017-10" db="EMBL/GenBank/DDBJ databases">
        <title>Comparative genomics in systemic dimorphic fungi from Ajellomycetaceae.</title>
        <authorList>
            <person name="Munoz J.F."/>
            <person name="Mcewen J.G."/>
            <person name="Clay O.K."/>
            <person name="Cuomo C.A."/>
        </authorList>
    </citation>
    <scope>NUCLEOTIDE SEQUENCE [LARGE SCALE GENOMIC DNA]</scope>
    <source>
        <strain evidence="2 3">UAMH7299</strain>
    </source>
</reference>
<gene>
    <name evidence="2" type="ORF">AJ80_02362</name>
</gene>
<sequence>MKRPTALLLSLLTLLSAPTAVTAQASAQQPCKEGYEICTAKGATGTTIPSIGPDMRNLYKSIVDSVKDGMEKRAGGEERFWREVVVKRDESKVAVCCASGMGCKVLENYRLPFCWDRFTTNFFFTDGSYGSVTTGDYHAVNGAKVNLIAGNYTFPDGKTGNIYAGHDDEKPNTSTMDIPTQWTSKGVGTAIPPTELGQVATVYTMTVVGTTREATTIPASTVPATTVDGSVLPGTTVPATTVEGTTVADGTMVMTAPAPEGSSLQKGTGSIVSIGRSEGVLLSGVCLVMTLLVFSAL</sequence>
<dbReference type="Proteomes" id="UP000224634">
    <property type="component" value="Unassembled WGS sequence"/>
</dbReference>
<evidence type="ECO:0000313" key="2">
    <source>
        <dbReference type="EMBL" id="PGH23582.1"/>
    </source>
</evidence>
<comment type="caution">
    <text evidence="2">The sequence shown here is derived from an EMBL/GenBank/DDBJ whole genome shotgun (WGS) entry which is preliminary data.</text>
</comment>
<keyword evidence="1" id="KW-0732">Signal</keyword>
<evidence type="ECO:0000313" key="3">
    <source>
        <dbReference type="Proteomes" id="UP000224634"/>
    </source>
</evidence>
<accession>A0A2B7YRU1</accession>
<proteinExistence type="predicted"/>
<feature type="signal peptide" evidence="1">
    <location>
        <begin position="1"/>
        <end position="23"/>
    </location>
</feature>
<dbReference type="AlphaFoldDB" id="A0A2B7YRU1"/>
<name>A0A2B7YRU1_POLH7</name>
<evidence type="ECO:0008006" key="4">
    <source>
        <dbReference type="Google" id="ProtNLM"/>
    </source>
</evidence>
<evidence type="ECO:0000256" key="1">
    <source>
        <dbReference type="SAM" id="SignalP"/>
    </source>
</evidence>
<dbReference type="OrthoDB" id="3438781at2759"/>
<keyword evidence="3" id="KW-1185">Reference proteome</keyword>
<organism evidence="2 3">
    <name type="scientific">Polytolypa hystricis (strain UAMH7299)</name>
    <dbReference type="NCBI Taxonomy" id="1447883"/>
    <lineage>
        <taxon>Eukaryota</taxon>
        <taxon>Fungi</taxon>
        <taxon>Dikarya</taxon>
        <taxon>Ascomycota</taxon>
        <taxon>Pezizomycotina</taxon>
        <taxon>Eurotiomycetes</taxon>
        <taxon>Eurotiomycetidae</taxon>
        <taxon>Onygenales</taxon>
        <taxon>Onygenales incertae sedis</taxon>
        <taxon>Polytolypa</taxon>
    </lineage>
</organism>
<dbReference type="EMBL" id="PDNA01000022">
    <property type="protein sequence ID" value="PGH23582.1"/>
    <property type="molecule type" value="Genomic_DNA"/>
</dbReference>
<protein>
    <recommendedName>
        <fullName evidence="4">Ig-like domain-containing protein</fullName>
    </recommendedName>
</protein>